<evidence type="ECO:0000256" key="5">
    <source>
        <dbReference type="ARBA" id="ARBA00022989"/>
    </source>
</evidence>
<feature type="transmembrane region" description="Helical" evidence="7">
    <location>
        <begin position="107"/>
        <end position="133"/>
    </location>
</feature>
<dbReference type="SUPFAM" id="SSF161098">
    <property type="entry name" value="MetI-like"/>
    <property type="match status" value="1"/>
</dbReference>
<dbReference type="InterPro" id="IPR051393">
    <property type="entry name" value="ABC_transporter_permease"/>
</dbReference>
<evidence type="ECO:0000313" key="10">
    <source>
        <dbReference type="Proteomes" id="UP000029381"/>
    </source>
</evidence>
<dbReference type="EMBL" id="JPVT01000178">
    <property type="protein sequence ID" value="KFN90092.1"/>
    <property type="molecule type" value="Genomic_DNA"/>
</dbReference>
<sequence>MNHYKNMKKTYWLFLAPVLVSLLLVIVLPFIYGIYTSFTNSNGLTMSFIGLTNYKELFSDQRFLESISVTFWFSIISVLLVNIIGLALGLLVTSIKGKFATFLRTTFFIPNLIGGVILGFIWQFIFIQAFSAIGSATGIPFFDNWLATSVSGFWALVIVFVWQMSGYVMLIYISFLTSISSSVIDSAKMDGVNAWQMFWYIQFPTVAPAFTISLFLTLTNAFRLYDLNLTLTNGGPFGSTETLAMNIYNTAFQEYSQGYAQTKGVLFFIIVTIVTVFQLYLSRKREMDV</sequence>
<dbReference type="PROSITE" id="PS50928">
    <property type="entry name" value="ABC_TM1"/>
    <property type="match status" value="1"/>
</dbReference>
<dbReference type="Proteomes" id="UP000029381">
    <property type="component" value="Unassembled WGS sequence"/>
</dbReference>
<keyword evidence="3" id="KW-1003">Cell membrane</keyword>
<comment type="caution">
    <text evidence="9">The sequence shown here is derived from an EMBL/GenBank/DDBJ whole genome shotgun (WGS) entry which is preliminary data.</text>
</comment>
<evidence type="ECO:0000256" key="3">
    <source>
        <dbReference type="ARBA" id="ARBA00022475"/>
    </source>
</evidence>
<dbReference type="RefSeq" id="WP_028790654.1">
    <property type="nucleotide sequence ID" value="NZ_JPVT01000178.1"/>
</dbReference>
<feature type="transmembrane region" description="Helical" evidence="7">
    <location>
        <begin position="153"/>
        <end position="176"/>
    </location>
</feature>
<comment type="subcellular location">
    <subcellularLocation>
        <location evidence="1 7">Cell membrane</location>
        <topology evidence="1 7">Multi-pass membrane protein</topology>
    </subcellularLocation>
</comment>
<name>A0A091C205_9ENTE</name>
<feature type="transmembrane region" description="Helical" evidence="7">
    <location>
        <begin position="264"/>
        <end position="281"/>
    </location>
</feature>
<keyword evidence="6 7" id="KW-0472">Membrane</keyword>
<gene>
    <name evidence="9" type="ORF">TMU3MR103_1689</name>
</gene>
<dbReference type="GO" id="GO:0055085">
    <property type="term" value="P:transmembrane transport"/>
    <property type="evidence" value="ECO:0007669"/>
    <property type="project" value="InterPro"/>
</dbReference>
<evidence type="ECO:0000256" key="7">
    <source>
        <dbReference type="RuleBase" id="RU363032"/>
    </source>
</evidence>
<feature type="transmembrane region" description="Helical" evidence="7">
    <location>
        <begin position="197"/>
        <end position="218"/>
    </location>
</feature>
<protein>
    <submittedName>
        <fullName evidence="9">Permease component of an ABC superfamily sugar transporter</fullName>
    </submittedName>
</protein>
<keyword evidence="2 7" id="KW-0813">Transport</keyword>
<dbReference type="Gene3D" id="1.10.3720.10">
    <property type="entry name" value="MetI-like"/>
    <property type="match status" value="1"/>
</dbReference>
<accession>A0A091C205</accession>
<evidence type="ECO:0000256" key="2">
    <source>
        <dbReference type="ARBA" id="ARBA00022448"/>
    </source>
</evidence>
<evidence type="ECO:0000313" key="9">
    <source>
        <dbReference type="EMBL" id="KFN90092.1"/>
    </source>
</evidence>
<evidence type="ECO:0000259" key="8">
    <source>
        <dbReference type="PROSITE" id="PS50928"/>
    </source>
</evidence>
<dbReference type="InterPro" id="IPR000515">
    <property type="entry name" value="MetI-like"/>
</dbReference>
<keyword evidence="5 7" id="KW-1133">Transmembrane helix</keyword>
<dbReference type="GO" id="GO:0005886">
    <property type="term" value="C:plasma membrane"/>
    <property type="evidence" value="ECO:0007669"/>
    <property type="project" value="UniProtKB-SubCell"/>
</dbReference>
<dbReference type="PANTHER" id="PTHR30193">
    <property type="entry name" value="ABC TRANSPORTER PERMEASE PROTEIN"/>
    <property type="match status" value="1"/>
</dbReference>
<organism evidence="9 10">
    <name type="scientific">Tetragenococcus muriaticus 3MR10-3</name>
    <dbReference type="NCBI Taxonomy" id="1302648"/>
    <lineage>
        <taxon>Bacteria</taxon>
        <taxon>Bacillati</taxon>
        <taxon>Bacillota</taxon>
        <taxon>Bacilli</taxon>
        <taxon>Lactobacillales</taxon>
        <taxon>Enterococcaceae</taxon>
        <taxon>Tetragenococcus</taxon>
    </lineage>
</organism>
<feature type="domain" description="ABC transmembrane type-1" evidence="8">
    <location>
        <begin position="67"/>
        <end position="278"/>
    </location>
</feature>
<feature type="transmembrane region" description="Helical" evidence="7">
    <location>
        <begin position="71"/>
        <end position="95"/>
    </location>
</feature>
<dbReference type="CDD" id="cd06261">
    <property type="entry name" value="TM_PBP2"/>
    <property type="match status" value="1"/>
</dbReference>
<proteinExistence type="inferred from homology"/>
<feature type="transmembrane region" description="Helical" evidence="7">
    <location>
        <begin position="12"/>
        <end position="35"/>
    </location>
</feature>
<keyword evidence="10" id="KW-1185">Reference proteome</keyword>
<keyword evidence="9" id="KW-0762">Sugar transport</keyword>
<dbReference type="PANTHER" id="PTHR30193:SF41">
    <property type="entry name" value="DIACETYLCHITOBIOSE UPTAKE SYSTEM PERMEASE PROTEIN NGCF"/>
    <property type="match status" value="1"/>
</dbReference>
<evidence type="ECO:0000256" key="1">
    <source>
        <dbReference type="ARBA" id="ARBA00004651"/>
    </source>
</evidence>
<evidence type="ECO:0000256" key="6">
    <source>
        <dbReference type="ARBA" id="ARBA00023136"/>
    </source>
</evidence>
<dbReference type="PATRIC" id="fig|1302648.3.peg.1651"/>
<dbReference type="InterPro" id="IPR035906">
    <property type="entry name" value="MetI-like_sf"/>
</dbReference>
<comment type="similarity">
    <text evidence="7">Belongs to the binding-protein-dependent transport system permease family.</text>
</comment>
<keyword evidence="4 7" id="KW-0812">Transmembrane</keyword>
<dbReference type="Pfam" id="PF00528">
    <property type="entry name" value="BPD_transp_1"/>
    <property type="match status" value="1"/>
</dbReference>
<evidence type="ECO:0000256" key="4">
    <source>
        <dbReference type="ARBA" id="ARBA00022692"/>
    </source>
</evidence>
<reference evidence="9 10" key="1">
    <citation type="submission" date="2014-08" db="EMBL/GenBank/DDBJ databases">
        <title>Genome sequence of Tetragenococcus muriaticus.</title>
        <authorList>
            <person name="Chuea-nongthon C."/>
            <person name="Rodtong S."/>
            <person name="Yongsawatdigul J."/>
            <person name="Steele J.L."/>
            <person name="Liu X.-y."/>
            <person name="Speers J."/>
            <person name="Glasner J.D."/>
            <person name="Neeno-Eckwall E.C."/>
        </authorList>
    </citation>
    <scope>NUCLEOTIDE SEQUENCE [LARGE SCALE GENOMIC DNA]</scope>
    <source>
        <strain evidence="9 10">3MR10-3</strain>
    </source>
</reference>
<dbReference type="AlphaFoldDB" id="A0A091C205"/>